<feature type="region of interest" description="Disordered" evidence="1">
    <location>
        <begin position="366"/>
        <end position="452"/>
    </location>
</feature>
<feature type="compositionally biased region" description="Acidic residues" evidence="1">
    <location>
        <begin position="335"/>
        <end position="345"/>
    </location>
</feature>
<comment type="caution">
    <text evidence="3">The sequence shown here is derived from an EMBL/GenBank/DDBJ whole genome shotgun (WGS) entry which is preliminary data.</text>
</comment>
<evidence type="ECO:0000256" key="1">
    <source>
        <dbReference type="SAM" id="MobiDB-lite"/>
    </source>
</evidence>
<protein>
    <submittedName>
        <fullName evidence="3">Uncharacterized protein</fullName>
    </submittedName>
</protein>
<evidence type="ECO:0000256" key="2">
    <source>
        <dbReference type="SAM" id="Phobius"/>
    </source>
</evidence>
<keyword evidence="4" id="KW-1185">Reference proteome</keyword>
<dbReference type="AlphaFoldDB" id="A0A7W3M0K3"/>
<evidence type="ECO:0000313" key="4">
    <source>
        <dbReference type="Proteomes" id="UP000572680"/>
    </source>
</evidence>
<feature type="transmembrane region" description="Helical" evidence="2">
    <location>
        <begin position="144"/>
        <end position="163"/>
    </location>
</feature>
<accession>A0A7W3M0K3</accession>
<gene>
    <name evidence="3" type="ORF">HNR61_009410</name>
</gene>
<reference evidence="3 4" key="1">
    <citation type="submission" date="2020-08" db="EMBL/GenBank/DDBJ databases">
        <title>Genomic Encyclopedia of Type Strains, Phase IV (KMG-IV): sequencing the most valuable type-strain genomes for metagenomic binning, comparative biology and taxonomic classification.</title>
        <authorList>
            <person name="Goeker M."/>
        </authorList>
    </citation>
    <scope>NUCLEOTIDE SEQUENCE [LARGE SCALE GENOMIC DNA]</scope>
    <source>
        <strain evidence="3 4">DSM 44197</strain>
    </source>
</reference>
<dbReference type="RefSeq" id="WP_182849507.1">
    <property type="nucleotide sequence ID" value="NZ_BAAALP010000091.1"/>
</dbReference>
<dbReference type="Proteomes" id="UP000572680">
    <property type="component" value="Unassembled WGS sequence"/>
</dbReference>
<sequence>MTRKKQTPTKAASVVDAVRAQSAQAAELARISGQERLADPRLNPATRAQHDALRDEQQRRALDAAHQRAMRRHRVADAAAADAEETLSALALARQTSSPARRVLALHQGKRVYLRVSLAASVVLAAGSALGVEAAARHLDAPVGTGWIAEVGLTGLATAAIAYRAHLAENGGHLGSVREHWQARVLWALMTVPLLVSVIANVSTGNVLGAACSIGAAAFALLSATVADRSSAAMTANAKQVDTVAEKELRATAMGENVFAAPAPATTMVPPAAGAALELEYAGPVVEDDGQEHAEEHVGRDLEAPAAPVIDRQALVEAVQAAALEALSPRPAQGDDPEDGDDGDGVAEEIAAEVAQGVAELERWLQRPDEDPPGGPGPVEPPTADDGDQGAALVPADAPEDEGTDTSSGAPADTSPDRSLDTSAGPGGHIDADRPRPASEVAGTDRGAGRVTAAARARRDAGLRTRYQVATVLLRLPHTSNAALAEALKLSAKTVKRHRNALREAGWDRLTDAERAEWVAALGEQIGETR</sequence>
<organism evidence="3 4">
    <name type="scientific">Actinomadura namibiensis</name>
    <dbReference type="NCBI Taxonomy" id="182080"/>
    <lineage>
        <taxon>Bacteria</taxon>
        <taxon>Bacillati</taxon>
        <taxon>Actinomycetota</taxon>
        <taxon>Actinomycetes</taxon>
        <taxon>Streptosporangiales</taxon>
        <taxon>Thermomonosporaceae</taxon>
        <taxon>Actinomadura</taxon>
    </lineage>
</organism>
<keyword evidence="2" id="KW-1133">Transmembrane helix</keyword>
<keyword evidence="2" id="KW-0472">Membrane</keyword>
<keyword evidence="2" id="KW-0812">Transmembrane</keyword>
<name>A0A7W3M0K3_ACTNM</name>
<feature type="transmembrane region" description="Helical" evidence="2">
    <location>
        <begin position="184"/>
        <end position="202"/>
    </location>
</feature>
<feature type="transmembrane region" description="Helical" evidence="2">
    <location>
        <begin position="112"/>
        <end position="132"/>
    </location>
</feature>
<proteinExistence type="predicted"/>
<dbReference type="Pfam" id="PF13412">
    <property type="entry name" value="HTH_24"/>
    <property type="match status" value="1"/>
</dbReference>
<feature type="region of interest" description="Disordered" evidence="1">
    <location>
        <begin position="326"/>
        <end position="345"/>
    </location>
</feature>
<evidence type="ECO:0000313" key="3">
    <source>
        <dbReference type="EMBL" id="MBA8957711.1"/>
    </source>
</evidence>
<feature type="compositionally biased region" description="Low complexity" evidence="1">
    <location>
        <begin position="442"/>
        <end position="452"/>
    </location>
</feature>
<dbReference type="EMBL" id="JACJIA010000029">
    <property type="protein sequence ID" value="MBA8957711.1"/>
    <property type="molecule type" value="Genomic_DNA"/>
</dbReference>